<dbReference type="Proteomes" id="UP000015105">
    <property type="component" value="Chromosome 7D"/>
</dbReference>
<reference evidence="1" key="3">
    <citation type="journal article" date="2017" name="Nature">
        <title>Genome sequence of the progenitor of the wheat D genome Aegilops tauschii.</title>
        <authorList>
            <person name="Luo M.C."/>
            <person name="Gu Y.Q."/>
            <person name="Puiu D."/>
            <person name="Wang H."/>
            <person name="Twardziok S.O."/>
            <person name="Deal K.R."/>
            <person name="Huo N."/>
            <person name="Zhu T."/>
            <person name="Wang L."/>
            <person name="Wang Y."/>
            <person name="McGuire P.E."/>
            <person name="Liu S."/>
            <person name="Long H."/>
            <person name="Ramasamy R.K."/>
            <person name="Rodriguez J.C."/>
            <person name="Van S.L."/>
            <person name="Yuan L."/>
            <person name="Wang Z."/>
            <person name="Xia Z."/>
            <person name="Xiao L."/>
            <person name="Anderson O.D."/>
            <person name="Ouyang S."/>
            <person name="Liang Y."/>
            <person name="Zimin A.V."/>
            <person name="Pertea G."/>
            <person name="Qi P."/>
            <person name="Bennetzen J.L."/>
            <person name="Dai X."/>
            <person name="Dawson M.W."/>
            <person name="Muller H.G."/>
            <person name="Kugler K."/>
            <person name="Rivarola-Duarte L."/>
            <person name="Spannagl M."/>
            <person name="Mayer K.F.X."/>
            <person name="Lu F.H."/>
            <person name="Bevan M.W."/>
            <person name="Leroy P."/>
            <person name="Li P."/>
            <person name="You F.M."/>
            <person name="Sun Q."/>
            <person name="Liu Z."/>
            <person name="Lyons E."/>
            <person name="Wicker T."/>
            <person name="Salzberg S.L."/>
            <person name="Devos K.M."/>
            <person name="Dvorak J."/>
        </authorList>
    </citation>
    <scope>NUCLEOTIDE SEQUENCE [LARGE SCALE GENOMIC DNA]</scope>
    <source>
        <strain evidence="1">cv. AL8/78</strain>
    </source>
</reference>
<protein>
    <submittedName>
        <fullName evidence="1">Uncharacterized protein</fullName>
    </submittedName>
</protein>
<reference evidence="1" key="4">
    <citation type="submission" date="2019-03" db="UniProtKB">
        <authorList>
            <consortium name="EnsemblPlants"/>
        </authorList>
    </citation>
    <scope>IDENTIFICATION</scope>
</reference>
<name>A0A453RI99_AEGTS</name>
<dbReference type="EnsemblPlants" id="AET7Gv20591400.12">
    <property type="protein sequence ID" value="AET7Gv20591400.12"/>
    <property type="gene ID" value="AET7Gv20591400"/>
</dbReference>
<keyword evidence="2" id="KW-1185">Reference proteome</keyword>
<sequence>MRRTSPSCCLSQQDCSKMRLSSLNKTRNSLLKPREEKRRLLVCLSRPAASRNPQLHSVPLLETFQRKRRIHLGCRDQTYLRVQVKQSKNLSSCPGQNKAKSLIFVSRSKQSKELIFVSSLHHLSPSQFTTGQVLGYESAARREPFVIRYCAINVLKSRAVSL</sequence>
<reference evidence="2" key="1">
    <citation type="journal article" date="2014" name="Science">
        <title>Ancient hybridizations among the ancestral genomes of bread wheat.</title>
        <authorList>
            <consortium name="International Wheat Genome Sequencing Consortium,"/>
            <person name="Marcussen T."/>
            <person name="Sandve S.R."/>
            <person name="Heier L."/>
            <person name="Spannagl M."/>
            <person name="Pfeifer M."/>
            <person name="Jakobsen K.S."/>
            <person name="Wulff B.B."/>
            <person name="Steuernagel B."/>
            <person name="Mayer K.F."/>
            <person name="Olsen O.A."/>
        </authorList>
    </citation>
    <scope>NUCLEOTIDE SEQUENCE [LARGE SCALE GENOMIC DNA]</scope>
    <source>
        <strain evidence="2">cv. AL8/78</strain>
    </source>
</reference>
<evidence type="ECO:0000313" key="2">
    <source>
        <dbReference type="Proteomes" id="UP000015105"/>
    </source>
</evidence>
<organism evidence="1 2">
    <name type="scientific">Aegilops tauschii subsp. strangulata</name>
    <name type="common">Goatgrass</name>
    <dbReference type="NCBI Taxonomy" id="200361"/>
    <lineage>
        <taxon>Eukaryota</taxon>
        <taxon>Viridiplantae</taxon>
        <taxon>Streptophyta</taxon>
        <taxon>Embryophyta</taxon>
        <taxon>Tracheophyta</taxon>
        <taxon>Spermatophyta</taxon>
        <taxon>Magnoliopsida</taxon>
        <taxon>Liliopsida</taxon>
        <taxon>Poales</taxon>
        <taxon>Poaceae</taxon>
        <taxon>BOP clade</taxon>
        <taxon>Pooideae</taxon>
        <taxon>Triticodae</taxon>
        <taxon>Triticeae</taxon>
        <taxon>Triticinae</taxon>
        <taxon>Aegilops</taxon>
    </lineage>
</organism>
<reference evidence="2" key="2">
    <citation type="journal article" date="2017" name="Nat. Plants">
        <title>The Aegilops tauschii genome reveals multiple impacts of transposons.</title>
        <authorList>
            <person name="Zhao G."/>
            <person name="Zou C."/>
            <person name="Li K."/>
            <person name="Wang K."/>
            <person name="Li T."/>
            <person name="Gao L."/>
            <person name="Zhang X."/>
            <person name="Wang H."/>
            <person name="Yang Z."/>
            <person name="Liu X."/>
            <person name="Jiang W."/>
            <person name="Mao L."/>
            <person name="Kong X."/>
            <person name="Jiao Y."/>
            <person name="Jia J."/>
        </authorList>
    </citation>
    <scope>NUCLEOTIDE SEQUENCE [LARGE SCALE GENOMIC DNA]</scope>
    <source>
        <strain evidence="2">cv. AL8/78</strain>
    </source>
</reference>
<dbReference type="AlphaFoldDB" id="A0A453RI99"/>
<proteinExistence type="predicted"/>
<accession>A0A453RI99</accession>
<reference evidence="1" key="5">
    <citation type="journal article" date="2021" name="G3 (Bethesda)">
        <title>Aegilops tauschii genome assembly Aet v5.0 features greater sequence contiguity and improved annotation.</title>
        <authorList>
            <person name="Wang L."/>
            <person name="Zhu T."/>
            <person name="Rodriguez J.C."/>
            <person name="Deal K.R."/>
            <person name="Dubcovsky J."/>
            <person name="McGuire P.E."/>
            <person name="Lux T."/>
            <person name="Spannagl M."/>
            <person name="Mayer K.F.X."/>
            <person name="Baldrich P."/>
            <person name="Meyers B.C."/>
            <person name="Huo N."/>
            <person name="Gu Y.Q."/>
            <person name="Zhou H."/>
            <person name="Devos K.M."/>
            <person name="Bennetzen J.L."/>
            <person name="Unver T."/>
            <person name="Budak H."/>
            <person name="Gulick P.J."/>
            <person name="Galiba G."/>
            <person name="Kalapos B."/>
            <person name="Nelson D.R."/>
            <person name="Li P."/>
            <person name="You F.M."/>
            <person name="Luo M.C."/>
            <person name="Dvorak J."/>
        </authorList>
    </citation>
    <scope>NUCLEOTIDE SEQUENCE [LARGE SCALE GENOMIC DNA]</scope>
    <source>
        <strain evidence="1">cv. AL8/78</strain>
    </source>
</reference>
<dbReference type="Gramene" id="AET7Gv20591400.12">
    <property type="protein sequence ID" value="AET7Gv20591400.12"/>
    <property type="gene ID" value="AET7Gv20591400"/>
</dbReference>
<evidence type="ECO:0000313" key="1">
    <source>
        <dbReference type="EnsemblPlants" id="AET7Gv20591400.12"/>
    </source>
</evidence>